<keyword evidence="1" id="KW-0808">Transferase</keyword>
<evidence type="ECO:0000313" key="1">
    <source>
        <dbReference type="EMBL" id="OYR12536.1"/>
    </source>
</evidence>
<organism evidence="1 2">
    <name type="scientific">Brucella grignonensis</name>
    <dbReference type="NCBI Taxonomy" id="94627"/>
    <lineage>
        <taxon>Bacteria</taxon>
        <taxon>Pseudomonadati</taxon>
        <taxon>Pseudomonadota</taxon>
        <taxon>Alphaproteobacteria</taxon>
        <taxon>Hyphomicrobiales</taxon>
        <taxon>Brucellaceae</taxon>
        <taxon>Brucella/Ochrobactrum group</taxon>
        <taxon>Brucella</taxon>
    </lineage>
</organism>
<comment type="caution">
    <text evidence="1">The sequence shown here is derived from an EMBL/GenBank/DDBJ whole genome shotgun (WGS) entry which is preliminary data.</text>
</comment>
<dbReference type="GO" id="GO:0016740">
    <property type="term" value="F:transferase activity"/>
    <property type="evidence" value="ECO:0007669"/>
    <property type="project" value="UniProtKB-KW"/>
</dbReference>
<protein>
    <submittedName>
        <fullName evidence="1">Putative aminoglycoside phosphotransferase</fullName>
    </submittedName>
</protein>
<evidence type="ECO:0000313" key="2">
    <source>
        <dbReference type="Proteomes" id="UP000216478"/>
    </source>
</evidence>
<name>A0A256FCZ7_9HYPH</name>
<gene>
    <name evidence="1" type="ORF">CEV33_1320</name>
</gene>
<reference evidence="1 2" key="1">
    <citation type="submission" date="2017-07" db="EMBL/GenBank/DDBJ databases">
        <title>Phylogenetic study on the rhizospheric bacterium Ochrobactrum sp. A44.</title>
        <authorList>
            <person name="Krzyzanowska D.M."/>
            <person name="Ossowicki A."/>
            <person name="Rajewska M."/>
            <person name="Maciag T."/>
            <person name="Kaczynski Z."/>
            <person name="Czerwicka M."/>
            <person name="Jafra S."/>
        </authorList>
    </citation>
    <scope>NUCLEOTIDE SEQUENCE [LARGE SCALE GENOMIC DNA]</scope>
    <source>
        <strain evidence="1 2">OgA9a</strain>
    </source>
</reference>
<accession>A0A256FCZ7</accession>
<sequence>MADAFHVALRNVERPAFMARRSDPWAVADRMAWGEEEAIYADELAPLVAPLIERLMPVEADGQVIHGDFGGNVLFEDGLPPAVIDFSPDWRPAAFAKAVVVVDALAWHEADESLIDYVGSDENSGQLLLRAELRRLLELDQHQRQSGRGFSDQLKPHERVVAHLVSR</sequence>
<dbReference type="Proteomes" id="UP000216478">
    <property type="component" value="Unassembled WGS sequence"/>
</dbReference>
<dbReference type="AlphaFoldDB" id="A0A256FCZ7"/>
<dbReference type="InterPro" id="IPR011009">
    <property type="entry name" value="Kinase-like_dom_sf"/>
</dbReference>
<keyword evidence="2" id="KW-1185">Reference proteome</keyword>
<proteinExistence type="predicted"/>
<dbReference type="SUPFAM" id="SSF56112">
    <property type="entry name" value="Protein kinase-like (PK-like)"/>
    <property type="match status" value="1"/>
</dbReference>
<dbReference type="EMBL" id="NNRL01000159">
    <property type="protein sequence ID" value="OYR12536.1"/>
    <property type="molecule type" value="Genomic_DNA"/>
</dbReference>